<evidence type="ECO:0000256" key="4">
    <source>
        <dbReference type="ARBA" id="ARBA00022691"/>
    </source>
</evidence>
<keyword evidence="3" id="KW-0004">4Fe-4S</keyword>
<comment type="similarity">
    <text evidence="2">Belongs to the organic radical-activating enzymes family.</text>
</comment>
<dbReference type="Gene3D" id="3.20.20.70">
    <property type="entry name" value="Aldolase class I"/>
    <property type="match status" value="1"/>
</dbReference>
<dbReference type="SFLD" id="SFLDG01099">
    <property type="entry name" value="Uncharacterised_Radical_SAM_Su"/>
    <property type="match status" value="1"/>
</dbReference>
<evidence type="ECO:0000313" key="10">
    <source>
        <dbReference type="Proteomes" id="UP001298681"/>
    </source>
</evidence>
<evidence type="ECO:0000256" key="7">
    <source>
        <dbReference type="ARBA" id="ARBA00023004"/>
    </source>
</evidence>
<sequence>MPELIEQCTLCPRMCGARRDAKSGNGFCRMGVKPVVARAALHAWEEPCISGNKGSGTVFFTGCSLQCVFCQNEQISVRREVGRSLTPQELSDVFFHLVDQGAHNINLVNPTHFAVGIAEALRLRPLPVPVVYNTSGYERVETLRMLDGLVSVYLPDYKYRDSALAQRLSGAADYPERAAEAILEMARQTGPAIFDGDGMLQRGTIVRHLILPGHTRNSIEVLDWIKNNLPEGVLVSLMAQYVPCGQAAEFPEINRRITKREYEKVQQHLFDLGLDGYVQERTSAQKGFIPPFDLEGLPPLGAQET</sequence>
<dbReference type="InterPro" id="IPR040085">
    <property type="entry name" value="MJ0674-like"/>
</dbReference>
<keyword evidence="6" id="KW-0560">Oxidoreductase</keyword>
<evidence type="ECO:0000256" key="3">
    <source>
        <dbReference type="ARBA" id="ARBA00022485"/>
    </source>
</evidence>
<keyword evidence="5" id="KW-0479">Metal-binding</keyword>
<evidence type="ECO:0000256" key="5">
    <source>
        <dbReference type="ARBA" id="ARBA00022723"/>
    </source>
</evidence>
<proteinExistence type="inferred from homology"/>
<reference evidence="9 10" key="1">
    <citation type="submission" date="2022-01" db="EMBL/GenBank/DDBJ databases">
        <title>Collection of gut derived symbiotic bacterial strains cultured from healthy donors.</title>
        <authorList>
            <person name="Lin H."/>
            <person name="Kohout C."/>
            <person name="Waligurski E."/>
            <person name="Pamer E.G."/>
        </authorList>
    </citation>
    <scope>NUCLEOTIDE SEQUENCE [LARGE SCALE GENOMIC DNA]</scope>
    <source>
        <strain evidence="9 10">DFI.7.58</strain>
    </source>
</reference>
<dbReference type="RefSeq" id="WP_237966788.1">
    <property type="nucleotide sequence ID" value="NZ_JAKNHQ010000009.1"/>
</dbReference>
<evidence type="ECO:0000256" key="2">
    <source>
        <dbReference type="ARBA" id="ARBA00009777"/>
    </source>
</evidence>
<dbReference type="PIRSF" id="PIRSF004869">
    <property type="entry name" value="PflX_prd"/>
    <property type="match status" value="1"/>
</dbReference>
<dbReference type="EMBL" id="JAKNHQ010000009">
    <property type="protein sequence ID" value="MCG4610911.1"/>
    <property type="molecule type" value="Genomic_DNA"/>
</dbReference>
<gene>
    <name evidence="9" type="ORF">L0P57_08185</name>
</gene>
<dbReference type="SUPFAM" id="SSF102114">
    <property type="entry name" value="Radical SAM enzymes"/>
    <property type="match status" value="1"/>
</dbReference>
<keyword evidence="8" id="KW-0411">Iron-sulfur</keyword>
<dbReference type="InterPro" id="IPR013785">
    <property type="entry name" value="Aldolase_TIM"/>
</dbReference>
<evidence type="ECO:0000256" key="6">
    <source>
        <dbReference type="ARBA" id="ARBA00023002"/>
    </source>
</evidence>
<accession>A0ABS9MK12</accession>
<name>A0ABS9MK12_9FIRM</name>
<dbReference type="SFLD" id="SFLDS00029">
    <property type="entry name" value="Radical_SAM"/>
    <property type="match status" value="1"/>
</dbReference>
<comment type="caution">
    <text evidence="9">The sequence shown here is derived from an EMBL/GenBank/DDBJ whole genome shotgun (WGS) entry which is preliminary data.</text>
</comment>
<dbReference type="PROSITE" id="PS01087">
    <property type="entry name" value="RADICAL_ACTIVATING"/>
    <property type="match status" value="1"/>
</dbReference>
<dbReference type="PANTHER" id="PTHR43075">
    <property type="entry name" value="FORMATE LYASE ACTIVATING ENZYME, PUTATIVE (AFU_ORTHOLOGUE AFUA_2G15630)-RELATED"/>
    <property type="match status" value="1"/>
</dbReference>
<keyword evidence="10" id="KW-1185">Reference proteome</keyword>
<keyword evidence="4" id="KW-0949">S-adenosyl-L-methionine</keyword>
<dbReference type="Proteomes" id="UP001298681">
    <property type="component" value="Unassembled WGS sequence"/>
</dbReference>
<keyword evidence="7" id="KW-0408">Iron</keyword>
<dbReference type="PANTHER" id="PTHR43075:SF1">
    <property type="entry name" value="FORMATE LYASE ACTIVATING ENZYME, PUTATIVE (AFU_ORTHOLOGUE AFUA_2G15630)-RELATED"/>
    <property type="match status" value="1"/>
</dbReference>
<organism evidence="9 10">
    <name type="scientific">Anaeromassilibacillus senegalensis</name>
    <dbReference type="NCBI Taxonomy" id="1673717"/>
    <lineage>
        <taxon>Bacteria</taxon>
        <taxon>Bacillati</taxon>
        <taxon>Bacillota</taxon>
        <taxon>Clostridia</taxon>
        <taxon>Eubacteriales</taxon>
        <taxon>Acutalibacteraceae</taxon>
        <taxon>Anaeromassilibacillus</taxon>
    </lineage>
</organism>
<dbReference type="InterPro" id="IPR007197">
    <property type="entry name" value="rSAM"/>
</dbReference>
<protein>
    <submittedName>
        <fullName evidence="9">Radical SAM protein</fullName>
    </submittedName>
</protein>
<dbReference type="InterPro" id="IPR058240">
    <property type="entry name" value="rSAM_sf"/>
</dbReference>
<evidence type="ECO:0000256" key="1">
    <source>
        <dbReference type="ARBA" id="ARBA00001966"/>
    </source>
</evidence>
<dbReference type="InterPro" id="IPR016431">
    <property type="entry name" value="Pyrv-formate_lyase-activ_prd"/>
</dbReference>
<evidence type="ECO:0000313" key="9">
    <source>
        <dbReference type="EMBL" id="MCG4610911.1"/>
    </source>
</evidence>
<dbReference type="InterPro" id="IPR001989">
    <property type="entry name" value="Radical_activat_CS"/>
</dbReference>
<evidence type="ECO:0000256" key="8">
    <source>
        <dbReference type="ARBA" id="ARBA00023014"/>
    </source>
</evidence>
<comment type="cofactor">
    <cofactor evidence="1">
        <name>[4Fe-4S] cluster</name>
        <dbReference type="ChEBI" id="CHEBI:49883"/>
    </cofactor>
</comment>